<gene>
    <name evidence="1" type="ORF">PLA107_031980</name>
</gene>
<evidence type="ECO:0000313" key="2">
    <source>
        <dbReference type="Proteomes" id="UP000006426"/>
    </source>
</evidence>
<organism evidence="1 2">
    <name type="scientific">Pseudomonas amygdali pv. lachrymans str. M301315</name>
    <dbReference type="NCBI Taxonomy" id="629260"/>
    <lineage>
        <taxon>Bacteria</taxon>
        <taxon>Pseudomonadati</taxon>
        <taxon>Pseudomonadota</taxon>
        <taxon>Gammaproteobacteria</taxon>
        <taxon>Pseudomonadales</taxon>
        <taxon>Pseudomonadaceae</taxon>
        <taxon>Pseudomonas</taxon>
        <taxon>Pseudomonas amygdali</taxon>
    </lineage>
</organism>
<proteinExistence type="predicted"/>
<dbReference type="Proteomes" id="UP000006426">
    <property type="component" value="Plasmid pmppla107"/>
</dbReference>
<dbReference type="RefSeq" id="WP_005741862.1">
    <property type="nucleotide sequence ID" value="NZ_CP031226.1"/>
</dbReference>
<protein>
    <submittedName>
        <fullName evidence="1">Uncharacterized protein</fullName>
    </submittedName>
</protein>
<geneLocation type="plasmid" evidence="2">
    <name>pmppla107</name>
</geneLocation>
<dbReference type="GeneID" id="39474484"/>
<evidence type="ECO:0000313" key="1">
    <source>
        <dbReference type="EMBL" id="AXH59845.1"/>
    </source>
</evidence>
<dbReference type="EMBL" id="CP031226">
    <property type="protein sequence ID" value="AXH59845.1"/>
    <property type="molecule type" value="Genomic_DNA"/>
</dbReference>
<keyword evidence="1" id="KW-0614">Plasmid</keyword>
<sequence>MSSIHVFYNFKKNIYRAGVRAPSVRESESLVLQYDRMVKAPILEKLGFDYDTWKGDFATGISFAVTWYELGGIGIWLKHLDDATFDLKTSHEMFGESSIRENELRKLLAREQWKYQYAIKEKERELEDRRRHVNEAYLIASQRQAMDEAGLRGSCNHSWAFHSRRTPNKCEKCGEWDNSGRLMPFVSNGAAIWNNIGS</sequence>
<dbReference type="AlphaFoldDB" id="A0AAD0PW43"/>
<accession>A0AAD0PW43</accession>
<name>A0AAD0PW43_PSEAV</name>
<reference evidence="1 2" key="1">
    <citation type="journal article" date="2011" name="PLoS Pathog.">
        <title>Dynamic evolution of pathogenicity revealed by sequencing and comparative genomics of 19 Pseudomonas syringae isolates.</title>
        <authorList>
            <person name="Baltrus D.A."/>
            <person name="Nishimura M.T."/>
            <person name="Romanchuk A."/>
            <person name="Chang J.H."/>
            <person name="Mukhtar M.S."/>
            <person name="Cherkis K."/>
            <person name="Roach J."/>
            <person name="Grant S.R."/>
            <person name="Jones C.D."/>
            <person name="Dangl J.L."/>
        </authorList>
    </citation>
    <scope>NUCLEOTIDE SEQUENCE [LARGE SCALE GENOMIC DNA]</scope>
    <source>
        <strain evidence="1 2">M301315</strain>
    </source>
</reference>